<dbReference type="PANTHER" id="PTHR23416:SF23">
    <property type="entry name" value="ACETYLTRANSFERASE C18B11.09C-RELATED"/>
    <property type="match status" value="1"/>
</dbReference>
<dbReference type="Gene3D" id="2.160.10.10">
    <property type="entry name" value="Hexapeptide repeat proteins"/>
    <property type="match status" value="1"/>
</dbReference>
<gene>
    <name evidence="3" type="ORF">CMMCAS07_16595</name>
</gene>
<dbReference type="InterPro" id="IPR051159">
    <property type="entry name" value="Hexapeptide_acetyltransf"/>
</dbReference>
<protein>
    <submittedName>
        <fullName evidence="3">Putative acetyltransferase</fullName>
    </submittedName>
</protein>
<dbReference type="AlphaFoldDB" id="A0A1Y3FDY7"/>
<dbReference type="GeneID" id="92947584"/>
<proteinExistence type="inferred from homology"/>
<keyword evidence="4" id="KW-1185">Reference proteome</keyword>
<comment type="similarity">
    <text evidence="1">Belongs to the transferase hexapeptide repeat family.</text>
</comment>
<name>A0A1Y3FDY7_CLAMM</name>
<dbReference type="Proteomes" id="UP000195062">
    <property type="component" value="Unassembled WGS sequence"/>
</dbReference>
<dbReference type="SUPFAM" id="SSF51161">
    <property type="entry name" value="Trimeric LpxA-like enzymes"/>
    <property type="match status" value="1"/>
</dbReference>
<dbReference type="CDD" id="cd05825">
    <property type="entry name" value="LbH_wcaF_like"/>
    <property type="match status" value="1"/>
</dbReference>
<dbReference type="GO" id="GO:0008374">
    <property type="term" value="F:O-acyltransferase activity"/>
    <property type="evidence" value="ECO:0007669"/>
    <property type="project" value="TreeGrafter"/>
</dbReference>
<dbReference type="EMBL" id="MDHH01000005">
    <property type="protein sequence ID" value="OUE00708.1"/>
    <property type="molecule type" value="Genomic_DNA"/>
</dbReference>
<accession>A0A1Y3FDY7</accession>
<dbReference type="InterPro" id="IPR011004">
    <property type="entry name" value="Trimer_LpxA-like_sf"/>
</dbReference>
<sequence>MTAAQDPSTAVPVIDLSQAPGEHQAWDRPKRTVYLWAVVELLLVTNPWQISSSLRVRALRAFGAEIGDGVVFRPRTRVRFPWKLRIGDRSWIGEGVWFHNQDLITVGHDVVLSQETMLTTGSHAHRRDMALITRPIVIEPGAWITSRCLVLGGAHVGRSALARPMTVVAGDVPADAIVSGPDCAVVGSRFAGRR</sequence>
<reference evidence="3 4" key="1">
    <citation type="submission" date="2016-08" db="EMBL/GenBank/DDBJ databases">
        <title>Genome sequence of Clavibacter michiganensis subsp. michiganensis strain CASJ007.</title>
        <authorList>
            <person name="Thapa S.P."/>
            <person name="Coaker G."/>
        </authorList>
    </citation>
    <scope>NUCLEOTIDE SEQUENCE [LARGE SCALE GENOMIC DNA]</scope>
    <source>
        <strain evidence="3">CASJ007</strain>
    </source>
</reference>
<evidence type="ECO:0000256" key="2">
    <source>
        <dbReference type="ARBA" id="ARBA00022679"/>
    </source>
</evidence>
<keyword evidence="2 3" id="KW-0808">Transferase</keyword>
<evidence type="ECO:0000256" key="1">
    <source>
        <dbReference type="ARBA" id="ARBA00007274"/>
    </source>
</evidence>
<evidence type="ECO:0000313" key="4">
    <source>
        <dbReference type="Proteomes" id="UP000195062"/>
    </source>
</evidence>
<dbReference type="RefSeq" id="WP_079533110.1">
    <property type="nucleotide sequence ID" value="NZ_CP033724.1"/>
</dbReference>
<dbReference type="GO" id="GO:0005829">
    <property type="term" value="C:cytosol"/>
    <property type="evidence" value="ECO:0007669"/>
    <property type="project" value="TreeGrafter"/>
</dbReference>
<evidence type="ECO:0000313" key="3">
    <source>
        <dbReference type="EMBL" id="OUE00708.1"/>
    </source>
</evidence>
<comment type="caution">
    <text evidence="3">The sequence shown here is derived from an EMBL/GenBank/DDBJ whole genome shotgun (WGS) entry which is preliminary data.</text>
</comment>
<dbReference type="PANTHER" id="PTHR23416">
    <property type="entry name" value="SIALIC ACID SYNTHASE-RELATED"/>
    <property type="match status" value="1"/>
</dbReference>
<organism evidence="3 4">
    <name type="scientific">Clavibacter michiganensis subsp. michiganensis</name>
    <dbReference type="NCBI Taxonomy" id="33013"/>
    <lineage>
        <taxon>Bacteria</taxon>
        <taxon>Bacillati</taxon>
        <taxon>Actinomycetota</taxon>
        <taxon>Actinomycetes</taxon>
        <taxon>Micrococcales</taxon>
        <taxon>Microbacteriaceae</taxon>
        <taxon>Clavibacter</taxon>
    </lineage>
</organism>